<dbReference type="SUPFAM" id="SSF63520">
    <property type="entry name" value="PTS-regulatory domain, PRD"/>
    <property type="match status" value="1"/>
</dbReference>
<sequence>MVSTPLVIEALRRSALLDADLDDIYLSLQHFKGYGVSEHNAVVTGNKPLAVLAICSSGEGIARKLKNLLSSVLEEMNRKDIHIINLSVEEVLNTKHKITTEYQVLLSIGVINPGLDVPYISLPDFFSPKGELTFQTIIGGAFPVMVENKNPVTLTKLAEQYLQEFLTYLNPKKNRAIVMLFLQQLKEQRHFDEFGSNLLNMIVHTCVAIERSVRNETITYNKLNREAYLMSELFKIYQKANEILEDKLDVKLNDEELLFIIDMLEKE</sequence>
<dbReference type="InterPro" id="IPR011608">
    <property type="entry name" value="PRD"/>
</dbReference>
<organism evidence="2 3">
    <name type="scientific">Salmonella enterica I</name>
    <dbReference type="NCBI Taxonomy" id="59201"/>
    <lineage>
        <taxon>Bacteria</taxon>
        <taxon>Pseudomonadati</taxon>
        <taxon>Pseudomonadota</taxon>
        <taxon>Gammaproteobacteria</taxon>
        <taxon>Enterobacterales</taxon>
        <taxon>Enterobacteriaceae</taxon>
        <taxon>Salmonella</taxon>
    </lineage>
</organism>
<evidence type="ECO:0000313" key="2">
    <source>
        <dbReference type="EMBL" id="SUH40298.1"/>
    </source>
</evidence>
<dbReference type="EMBL" id="UGXT01000002">
    <property type="protein sequence ID" value="SUH40298.1"/>
    <property type="molecule type" value="Genomic_DNA"/>
</dbReference>
<dbReference type="Pfam" id="PF00874">
    <property type="entry name" value="PRD"/>
    <property type="match status" value="1"/>
</dbReference>
<feature type="domain" description="PRD" evidence="1">
    <location>
        <begin position="169"/>
        <end position="267"/>
    </location>
</feature>
<protein>
    <submittedName>
        <fullName evidence="2">Sigma-54 factor, interaction domain-containing protein</fullName>
    </submittedName>
</protein>
<dbReference type="AlphaFoldDB" id="A0A379X319"/>
<name>A0A379X319_SALET</name>
<dbReference type="Proteomes" id="UP000254712">
    <property type="component" value="Unassembled WGS sequence"/>
</dbReference>
<reference evidence="2 3" key="1">
    <citation type="submission" date="2018-06" db="EMBL/GenBank/DDBJ databases">
        <authorList>
            <consortium name="Pathogen Informatics"/>
            <person name="Doyle S."/>
        </authorList>
    </citation>
    <scope>NUCLEOTIDE SEQUENCE [LARGE SCALE GENOMIC DNA]</scope>
    <source>
        <strain evidence="2 3">NCTC8261</strain>
    </source>
</reference>
<dbReference type="GO" id="GO:0006355">
    <property type="term" value="P:regulation of DNA-templated transcription"/>
    <property type="evidence" value="ECO:0007669"/>
    <property type="project" value="InterPro"/>
</dbReference>
<proteinExistence type="predicted"/>
<evidence type="ECO:0000259" key="1">
    <source>
        <dbReference type="PROSITE" id="PS51372"/>
    </source>
</evidence>
<dbReference type="PROSITE" id="PS51372">
    <property type="entry name" value="PRD_2"/>
    <property type="match status" value="1"/>
</dbReference>
<accession>A0A379X319</accession>
<dbReference type="Gene3D" id="1.10.1790.10">
    <property type="entry name" value="PRD domain"/>
    <property type="match status" value="1"/>
</dbReference>
<dbReference type="InterPro" id="IPR036634">
    <property type="entry name" value="PRD_sf"/>
</dbReference>
<gene>
    <name evidence="2" type="ORF">NCTC8261_06683</name>
</gene>
<evidence type="ECO:0000313" key="3">
    <source>
        <dbReference type="Proteomes" id="UP000254712"/>
    </source>
</evidence>